<proteinExistence type="predicted"/>
<feature type="compositionally biased region" description="Low complexity" evidence="1">
    <location>
        <begin position="397"/>
        <end position="408"/>
    </location>
</feature>
<dbReference type="InterPro" id="IPR009057">
    <property type="entry name" value="Homeodomain-like_sf"/>
</dbReference>
<accession>A0A8H7W9Q4</accession>
<evidence type="ECO:0000313" key="4">
    <source>
        <dbReference type="Proteomes" id="UP000664132"/>
    </source>
</evidence>
<dbReference type="Gene3D" id="1.10.10.60">
    <property type="entry name" value="Homeodomain-like"/>
    <property type="match status" value="1"/>
</dbReference>
<keyword evidence="4" id="KW-1185">Reference proteome</keyword>
<organism evidence="3 4">
    <name type="scientific">Cadophora malorum</name>
    <dbReference type="NCBI Taxonomy" id="108018"/>
    <lineage>
        <taxon>Eukaryota</taxon>
        <taxon>Fungi</taxon>
        <taxon>Dikarya</taxon>
        <taxon>Ascomycota</taxon>
        <taxon>Pezizomycotina</taxon>
        <taxon>Leotiomycetes</taxon>
        <taxon>Helotiales</taxon>
        <taxon>Ploettnerulaceae</taxon>
        <taxon>Cadophora</taxon>
    </lineage>
</organism>
<comment type="caution">
    <text evidence="3">The sequence shown here is derived from an EMBL/GenBank/DDBJ whole genome shotgun (WGS) entry which is preliminary data.</text>
</comment>
<gene>
    <name evidence="3" type="ORF">IFR04_010328</name>
</gene>
<feature type="region of interest" description="Disordered" evidence="1">
    <location>
        <begin position="249"/>
        <end position="281"/>
    </location>
</feature>
<sequence>MPLRVLKLGRLCLASTAEALMLEAVFRADLACPTSIADLDDDALVTAVTSRQLWVSRGRGCRIDIEVLLDGKTLDRDVHSPLLQSLGCQIRDAKQWAQLCLSASLECLSDVPSFRVPQLSIHLNNSTKPSDHEEDLAAWIGNIDVNPPSGVVCAQFERLHVSFNFVPIRDSKVVNVPVPSPLIRPQSPDIMLLDLPIDDTVPMALQQAGTHRLEQAVESLKGLPGQVASCFSLPDPTMFDLKLLPNAPSLTSGPRTNLDEVSVSVSAPDESARGKTKSKKRIPEKARQILDAWVEAHGDNLYPSREEKEKLMSATGLKKGQLQSQLSCYRQRLKRKLGSNVKAGSGEEKLLDDLCGDEVSEAGWYDESLLLDDVAFGATKETSDDDMLLSQSPNETTPPLSQSSTISTTTSTDSTIFLTDSNSLVETGVSWDSPVPTNMTTISFADFAFRTLMGADLGRQLRIPGLQLRSRPHVTMSSFVPSMFTPGFKNTIASHSRFLPTIGHALCASMPQNLQTPSLRRKLLQISNLKLPHSSDSDDQLGKPGTAQRLAAVVQTRLWGMMQRKLFEKAAGKRLWRTTTQGNKDEESHFEDMLATGEDGKILILDEIDGMSDEEMLFADDEDDDLLLGNDEYQFDEDWERRAIENETEDMLLGGEWHQKWAETHEEMLLGDSSIYIETIKGNGNILCQQRSDDEMLLDESDNDVLELVDETCILLLGETGNEDMLI</sequence>
<dbReference type="EMBL" id="JAFJYH010000183">
    <property type="protein sequence ID" value="KAG4416534.1"/>
    <property type="molecule type" value="Genomic_DNA"/>
</dbReference>
<dbReference type="OrthoDB" id="4187154at2759"/>
<feature type="chain" id="PRO_5034239746" description="Homeobox domain-containing protein" evidence="2">
    <location>
        <begin position="20"/>
        <end position="727"/>
    </location>
</feature>
<evidence type="ECO:0000256" key="1">
    <source>
        <dbReference type="SAM" id="MobiDB-lite"/>
    </source>
</evidence>
<name>A0A8H7W9Q4_9HELO</name>
<evidence type="ECO:0000256" key="2">
    <source>
        <dbReference type="SAM" id="SignalP"/>
    </source>
</evidence>
<dbReference type="CDD" id="cd00086">
    <property type="entry name" value="homeodomain"/>
    <property type="match status" value="1"/>
</dbReference>
<dbReference type="GO" id="GO:0003677">
    <property type="term" value="F:DNA binding"/>
    <property type="evidence" value="ECO:0007669"/>
    <property type="project" value="InterPro"/>
</dbReference>
<keyword evidence="2" id="KW-0732">Signal</keyword>
<dbReference type="SUPFAM" id="SSF46689">
    <property type="entry name" value="Homeodomain-like"/>
    <property type="match status" value="1"/>
</dbReference>
<reference evidence="3" key="1">
    <citation type="submission" date="2021-02" db="EMBL/GenBank/DDBJ databases">
        <title>Genome sequence Cadophora malorum strain M34.</title>
        <authorList>
            <person name="Stefanovic E."/>
            <person name="Vu D."/>
            <person name="Scully C."/>
            <person name="Dijksterhuis J."/>
            <person name="Roader J."/>
            <person name="Houbraken J."/>
        </authorList>
    </citation>
    <scope>NUCLEOTIDE SEQUENCE</scope>
    <source>
        <strain evidence="3">M34</strain>
    </source>
</reference>
<evidence type="ECO:0008006" key="5">
    <source>
        <dbReference type="Google" id="ProtNLM"/>
    </source>
</evidence>
<protein>
    <recommendedName>
        <fullName evidence="5">Homeobox domain-containing protein</fullName>
    </recommendedName>
</protein>
<feature type="region of interest" description="Disordered" evidence="1">
    <location>
        <begin position="382"/>
        <end position="408"/>
    </location>
</feature>
<dbReference type="AlphaFoldDB" id="A0A8H7W9Q4"/>
<evidence type="ECO:0000313" key="3">
    <source>
        <dbReference type="EMBL" id="KAG4416534.1"/>
    </source>
</evidence>
<feature type="signal peptide" evidence="2">
    <location>
        <begin position="1"/>
        <end position="19"/>
    </location>
</feature>
<dbReference type="InterPro" id="IPR001356">
    <property type="entry name" value="HD"/>
</dbReference>
<dbReference type="Proteomes" id="UP000664132">
    <property type="component" value="Unassembled WGS sequence"/>
</dbReference>